<dbReference type="GO" id="GO:0005938">
    <property type="term" value="C:cell cortex"/>
    <property type="evidence" value="ECO:0007669"/>
    <property type="project" value="TreeGrafter"/>
</dbReference>
<dbReference type="GO" id="GO:0003785">
    <property type="term" value="F:actin monomer binding"/>
    <property type="evidence" value="ECO:0007669"/>
    <property type="project" value="TreeGrafter"/>
</dbReference>
<dbReference type="InterPro" id="IPR048278">
    <property type="entry name" value="PFN"/>
</dbReference>
<dbReference type="Pfam" id="PF00235">
    <property type="entry name" value="Profilin"/>
    <property type="match status" value="1"/>
</dbReference>
<keyword evidence="5" id="KW-1185">Reference proteome</keyword>
<comment type="similarity">
    <text evidence="1 2">Belongs to the profilin family.</text>
</comment>
<dbReference type="Gene3D" id="3.30.450.30">
    <property type="entry name" value="Dynein light chain 2a, cytoplasmic"/>
    <property type="match status" value="1"/>
</dbReference>
<sequence>MAEIKTLLVGLLALCLVNSCFCKDYDSYIYQLIAQSKDSSGNVHVDAASIIGLDRSRLTSQSTAAALKMSYAEVDTIAASFKSNDFTSFKMSGVRVGGIRYDFLRQDGNEVFASKKNYGGIVMMKSKTAIVIAHYPEGRQVSNAAKGVEAITGYLQ</sequence>
<evidence type="ECO:0000256" key="2">
    <source>
        <dbReference type="RuleBase" id="RU003909"/>
    </source>
</evidence>
<comment type="caution">
    <text evidence="4">The sequence shown here is derived from an EMBL/GenBank/DDBJ whole genome shotgun (WGS) entry which is preliminary data.</text>
</comment>
<feature type="signal peptide" evidence="3">
    <location>
        <begin position="1"/>
        <end position="22"/>
    </location>
</feature>
<dbReference type="AlphaFoldDB" id="A0AAN8G3N5"/>
<dbReference type="Proteomes" id="UP001347796">
    <property type="component" value="Unassembled WGS sequence"/>
</dbReference>
<keyword evidence="3" id="KW-0732">Signal</keyword>
<dbReference type="InterPro" id="IPR005455">
    <property type="entry name" value="PFN_euk"/>
</dbReference>
<evidence type="ECO:0000256" key="1">
    <source>
        <dbReference type="ARBA" id="ARBA00010058"/>
    </source>
</evidence>
<dbReference type="PANTHER" id="PTHR11604:SF10">
    <property type="entry name" value="PROFILIN"/>
    <property type="match status" value="1"/>
</dbReference>
<keyword evidence="2" id="KW-0009">Actin-binding</keyword>
<accession>A0AAN8G3N5</accession>
<evidence type="ECO:0000313" key="5">
    <source>
        <dbReference type="Proteomes" id="UP001347796"/>
    </source>
</evidence>
<dbReference type="EMBL" id="JAZGQO010000021">
    <property type="protein sequence ID" value="KAK6165355.1"/>
    <property type="molecule type" value="Genomic_DNA"/>
</dbReference>
<reference evidence="4 5" key="1">
    <citation type="submission" date="2024-01" db="EMBL/GenBank/DDBJ databases">
        <title>The genome of the rayed Mediterranean limpet Patella caerulea (Linnaeus, 1758).</title>
        <authorList>
            <person name="Anh-Thu Weber A."/>
            <person name="Halstead-Nussloch G."/>
        </authorList>
    </citation>
    <scope>NUCLEOTIDE SEQUENCE [LARGE SCALE GENOMIC DNA]</scope>
    <source>
        <strain evidence="4">AATW-2023a</strain>
        <tissue evidence="4">Whole specimen</tissue>
    </source>
</reference>
<dbReference type="SMART" id="SM00392">
    <property type="entry name" value="PROF"/>
    <property type="match status" value="1"/>
</dbReference>
<evidence type="ECO:0000256" key="3">
    <source>
        <dbReference type="SAM" id="SignalP"/>
    </source>
</evidence>
<dbReference type="PANTHER" id="PTHR11604">
    <property type="entry name" value="PROFILIN"/>
    <property type="match status" value="1"/>
</dbReference>
<feature type="chain" id="PRO_5042908663" description="Profilin" evidence="3">
    <location>
        <begin position="23"/>
        <end position="156"/>
    </location>
</feature>
<organism evidence="4 5">
    <name type="scientific">Patella caerulea</name>
    <name type="common">Rayed Mediterranean limpet</name>
    <dbReference type="NCBI Taxonomy" id="87958"/>
    <lineage>
        <taxon>Eukaryota</taxon>
        <taxon>Metazoa</taxon>
        <taxon>Spiralia</taxon>
        <taxon>Lophotrochozoa</taxon>
        <taxon>Mollusca</taxon>
        <taxon>Gastropoda</taxon>
        <taxon>Patellogastropoda</taxon>
        <taxon>Patelloidea</taxon>
        <taxon>Patellidae</taxon>
        <taxon>Patella</taxon>
    </lineage>
</organism>
<gene>
    <name evidence="4" type="ORF">SNE40_022297</name>
</gene>
<dbReference type="CDD" id="cd00148">
    <property type="entry name" value="PROF"/>
    <property type="match status" value="1"/>
</dbReference>
<evidence type="ECO:0000313" key="4">
    <source>
        <dbReference type="EMBL" id="KAK6165355.1"/>
    </source>
</evidence>
<dbReference type="SUPFAM" id="SSF55770">
    <property type="entry name" value="Profilin (actin-binding protein)"/>
    <property type="match status" value="1"/>
</dbReference>
<protein>
    <recommendedName>
        <fullName evidence="2">Profilin</fullName>
    </recommendedName>
</protein>
<name>A0AAN8G3N5_PATCE</name>
<proteinExistence type="inferred from homology"/>
<dbReference type="InterPro" id="IPR036140">
    <property type="entry name" value="PFN_sf"/>
</dbReference>